<comment type="caution">
    <text evidence="1">The sequence shown here is derived from an EMBL/GenBank/DDBJ whole genome shotgun (WGS) entry which is preliminary data.</text>
</comment>
<evidence type="ECO:0000313" key="2">
    <source>
        <dbReference type="Proteomes" id="UP000886501"/>
    </source>
</evidence>
<organism evidence="1 2">
    <name type="scientific">Thelephora ganbajun</name>
    <name type="common">Ganba fungus</name>
    <dbReference type="NCBI Taxonomy" id="370292"/>
    <lineage>
        <taxon>Eukaryota</taxon>
        <taxon>Fungi</taxon>
        <taxon>Dikarya</taxon>
        <taxon>Basidiomycota</taxon>
        <taxon>Agaricomycotina</taxon>
        <taxon>Agaricomycetes</taxon>
        <taxon>Thelephorales</taxon>
        <taxon>Thelephoraceae</taxon>
        <taxon>Thelephora</taxon>
    </lineage>
</organism>
<reference evidence="1" key="2">
    <citation type="journal article" date="2020" name="Nat. Commun.">
        <title>Large-scale genome sequencing of mycorrhizal fungi provides insights into the early evolution of symbiotic traits.</title>
        <authorList>
            <person name="Miyauchi S."/>
            <person name="Kiss E."/>
            <person name="Kuo A."/>
            <person name="Drula E."/>
            <person name="Kohler A."/>
            <person name="Sanchez-Garcia M."/>
            <person name="Morin E."/>
            <person name="Andreopoulos B."/>
            <person name="Barry K.W."/>
            <person name="Bonito G."/>
            <person name="Buee M."/>
            <person name="Carver A."/>
            <person name="Chen C."/>
            <person name="Cichocki N."/>
            <person name="Clum A."/>
            <person name="Culley D."/>
            <person name="Crous P.W."/>
            <person name="Fauchery L."/>
            <person name="Girlanda M."/>
            <person name="Hayes R.D."/>
            <person name="Keri Z."/>
            <person name="LaButti K."/>
            <person name="Lipzen A."/>
            <person name="Lombard V."/>
            <person name="Magnuson J."/>
            <person name="Maillard F."/>
            <person name="Murat C."/>
            <person name="Nolan M."/>
            <person name="Ohm R.A."/>
            <person name="Pangilinan J."/>
            <person name="Pereira M.F."/>
            <person name="Perotto S."/>
            <person name="Peter M."/>
            <person name="Pfister S."/>
            <person name="Riley R."/>
            <person name="Sitrit Y."/>
            <person name="Stielow J.B."/>
            <person name="Szollosi G."/>
            <person name="Zifcakova L."/>
            <person name="Stursova M."/>
            <person name="Spatafora J.W."/>
            <person name="Tedersoo L."/>
            <person name="Vaario L.M."/>
            <person name="Yamada A."/>
            <person name="Yan M."/>
            <person name="Wang P."/>
            <person name="Xu J."/>
            <person name="Bruns T."/>
            <person name="Baldrian P."/>
            <person name="Vilgalys R."/>
            <person name="Dunand C."/>
            <person name="Henrissat B."/>
            <person name="Grigoriev I.V."/>
            <person name="Hibbett D."/>
            <person name="Nagy L.G."/>
            <person name="Martin F.M."/>
        </authorList>
    </citation>
    <scope>NUCLEOTIDE SEQUENCE</scope>
    <source>
        <strain evidence="1">P2</strain>
    </source>
</reference>
<gene>
    <name evidence="1" type="ORF">BDM02DRAFT_3130830</name>
</gene>
<sequence length="239" mass="26925">MSGASRKSSGSPILLLLCKTLGLGRKMYQTTRTPEEVTPRTTDATVVSICHRYWERVHQSNSSATYGIDGNDFMTWEETKVARRSGDGRRKFDHSYEEERSQGDKAKEMSEQDADIEEAGDDGSPTPAIAENTPEDGPQESIRIEVEELVLAIHKVDSSFEKAPYFSAISCTSLFACTFPSQDDTSSPAIRTFNFCKLVIGFYVHDSLFWVSVDEEWGEESVKSSEIQPPWYLNPVWRK</sequence>
<proteinExistence type="predicted"/>
<name>A0ACB6Z8C6_THEGA</name>
<protein>
    <submittedName>
        <fullName evidence="1">Uncharacterized protein</fullName>
    </submittedName>
</protein>
<evidence type="ECO:0000313" key="1">
    <source>
        <dbReference type="EMBL" id="KAF9645779.1"/>
    </source>
</evidence>
<reference evidence="1" key="1">
    <citation type="submission" date="2019-10" db="EMBL/GenBank/DDBJ databases">
        <authorList>
            <consortium name="DOE Joint Genome Institute"/>
            <person name="Kuo A."/>
            <person name="Miyauchi S."/>
            <person name="Kiss E."/>
            <person name="Drula E."/>
            <person name="Kohler A."/>
            <person name="Sanchez-Garcia M."/>
            <person name="Andreopoulos B."/>
            <person name="Barry K.W."/>
            <person name="Bonito G."/>
            <person name="Buee M."/>
            <person name="Carver A."/>
            <person name="Chen C."/>
            <person name="Cichocki N."/>
            <person name="Clum A."/>
            <person name="Culley D."/>
            <person name="Crous P.W."/>
            <person name="Fauchery L."/>
            <person name="Girlanda M."/>
            <person name="Hayes R."/>
            <person name="Keri Z."/>
            <person name="Labutti K."/>
            <person name="Lipzen A."/>
            <person name="Lombard V."/>
            <person name="Magnuson J."/>
            <person name="Maillard F."/>
            <person name="Morin E."/>
            <person name="Murat C."/>
            <person name="Nolan M."/>
            <person name="Ohm R."/>
            <person name="Pangilinan J."/>
            <person name="Pereira M."/>
            <person name="Perotto S."/>
            <person name="Peter M."/>
            <person name="Riley R."/>
            <person name="Sitrit Y."/>
            <person name="Stielow B."/>
            <person name="Szollosi G."/>
            <person name="Zifcakova L."/>
            <person name="Stursova M."/>
            <person name="Spatafora J.W."/>
            <person name="Tedersoo L."/>
            <person name="Vaario L.-M."/>
            <person name="Yamada A."/>
            <person name="Yan M."/>
            <person name="Wang P."/>
            <person name="Xu J."/>
            <person name="Bruns T."/>
            <person name="Baldrian P."/>
            <person name="Vilgalys R."/>
            <person name="Henrissat B."/>
            <person name="Grigoriev I.V."/>
            <person name="Hibbett D."/>
            <person name="Nagy L.G."/>
            <person name="Martin F.M."/>
        </authorList>
    </citation>
    <scope>NUCLEOTIDE SEQUENCE</scope>
    <source>
        <strain evidence="1">P2</strain>
    </source>
</reference>
<keyword evidence="2" id="KW-1185">Reference proteome</keyword>
<dbReference type="Proteomes" id="UP000886501">
    <property type="component" value="Unassembled WGS sequence"/>
</dbReference>
<dbReference type="EMBL" id="MU118078">
    <property type="protein sequence ID" value="KAF9645779.1"/>
    <property type="molecule type" value="Genomic_DNA"/>
</dbReference>
<accession>A0ACB6Z8C6</accession>